<accession>A0A8J3H6P7</accession>
<dbReference type="InterPro" id="IPR030395">
    <property type="entry name" value="GP_PDE_dom"/>
</dbReference>
<protein>
    <submittedName>
        <fullName evidence="2">Phosphodiesterase</fullName>
    </submittedName>
</protein>
<dbReference type="GO" id="GO:0008081">
    <property type="term" value="F:phosphoric diester hydrolase activity"/>
    <property type="evidence" value="ECO:0007669"/>
    <property type="project" value="InterPro"/>
</dbReference>
<dbReference type="InterPro" id="IPR017946">
    <property type="entry name" value="PLC-like_Pdiesterase_TIM-brl"/>
</dbReference>
<sequence length="258" mass="27621">MRHLAKLPDGLLRLPVAHRALHDVAEGRPENSRAAIRAAISAGYAIEIDLQLTADGQAMVFHDYDLKRLTGDTGPLRQRTAAELSRISLAGGDGEGIPSFSEVLDLVAGQVPLLVEIKDQDGAMGPDVGPLEAAAARALKAYDGPLALMSFNPHSMAEMARLVPDVPRGLVTSAYDAAHWPLSAATCDNLREIPDFDRVEAAFISHEAADLARPRVRALHGEGVPVLCWTIRSPEAEAEARKLADNITFEGYLADIPG</sequence>
<dbReference type="RefSeq" id="WP_028092476.1">
    <property type="nucleotide sequence ID" value="NZ_BNAP01000003.1"/>
</dbReference>
<name>A0A8J3H6P7_9RHOB</name>
<dbReference type="PANTHER" id="PTHR46211">
    <property type="entry name" value="GLYCEROPHOSPHORYL DIESTER PHOSPHODIESTERASE"/>
    <property type="match status" value="1"/>
</dbReference>
<comment type="caution">
    <text evidence="2">The sequence shown here is derived from an EMBL/GenBank/DDBJ whole genome shotgun (WGS) entry which is preliminary data.</text>
</comment>
<keyword evidence="3" id="KW-1185">Reference proteome</keyword>
<dbReference type="Proteomes" id="UP000611500">
    <property type="component" value="Unassembled WGS sequence"/>
</dbReference>
<dbReference type="AlphaFoldDB" id="A0A8J3H6P7"/>
<gene>
    <name evidence="2" type="ORF">GCM10010961_11750</name>
</gene>
<evidence type="ECO:0000259" key="1">
    <source>
        <dbReference type="PROSITE" id="PS51704"/>
    </source>
</evidence>
<dbReference type="Gene3D" id="3.20.20.190">
    <property type="entry name" value="Phosphatidylinositol (PI) phosphodiesterase"/>
    <property type="match status" value="1"/>
</dbReference>
<dbReference type="EMBL" id="BNAP01000003">
    <property type="protein sequence ID" value="GHG85029.1"/>
    <property type="molecule type" value="Genomic_DNA"/>
</dbReference>
<dbReference type="Pfam" id="PF03009">
    <property type="entry name" value="GDPD"/>
    <property type="match status" value="1"/>
</dbReference>
<evidence type="ECO:0000313" key="2">
    <source>
        <dbReference type="EMBL" id="GHG85029.1"/>
    </source>
</evidence>
<dbReference type="PROSITE" id="PS51704">
    <property type="entry name" value="GP_PDE"/>
    <property type="match status" value="1"/>
</dbReference>
<evidence type="ECO:0000313" key="3">
    <source>
        <dbReference type="Proteomes" id="UP000611500"/>
    </source>
</evidence>
<feature type="domain" description="GP-PDE" evidence="1">
    <location>
        <begin position="13"/>
        <end position="258"/>
    </location>
</feature>
<organism evidence="2 3">
    <name type="scientific">Pseudodonghicola xiamenensis</name>
    <dbReference type="NCBI Taxonomy" id="337702"/>
    <lineage>
        <taxon>Bacteria</taxon>
        <taxon>Pseudomonadati</taxon>
        <taxon>Pseudomonadota</taxon>
        <taxon>Alphaproteobacteria</taxon>
        <taxon>Rhodobacterales</taxon>
        <taxon>Paracoccaceae</taxon>
        <taxon>Pseudodonghicola</taxon>
    </lineage>
</organism>
<dbReference type="SUPFAM" id="SSF51695">
    <property type="entry name" value="PLC-like phosphodiesterases"/>
    <property type="match status" value="1"/>
</dbReference>
<reference evidence="2" key="1">
    <citation type="journal article" date="2014" name="Int. J. Syst. Evol. Microbiol.">
        <title>Complete genome sequence of Corynebacterium casei LMG S-19264T (=DSM 44701T), isolated from a smear-ripened cheese.</title>
        <authorList>
            <consortium name="US DOE Joint Genome Institute (JGI-PGF)"/>
            <person name="Walter F."/>
            <person name="Albersmeier A."/>
            <person name="Kalinowski J."/>
            <person name="Ruckert C."/>
        </authorList>
    </citation>
    <scope>NUCLEOTIDE SEQUENCE</scope>
    <source>
        <strain evidence="2">CGMCC 1.7081</strain>
    </source>
</reference>
<proteinExistence type="predicted"/>
<dbReference type="GO" id="GO:0006629">
    <property type="term" value="P:lipid metabolic process"/>
    <property type="evidence" value="ECO:0007669"/>
    <property type="project" value="InterPro"/>
</dbReference>
<reference evidence="2" key="2">
    <citation type="submission" date="2020-09" db="EMBL/GenBank/DDBJ databases">
        <authorList>
            <person name="Sun Q."/>
            <person name="Zhou Y."/>
        </authorList>
    </citation>
    <scope>NUCLEOTIDE SEQUENCE</scope>
    <source>
        <strain evidence="2">CGMCC 1.7081</strain>
    </source>
</reference>
<dbReference type="PANTHER" id="PTHR46211:SF1">
    <property type="entry name" value="GLYCEROPHOSPHODIESTER PHOSPHODIESTERASE, CYTOPLASMIC"/>
    <property type="match status" value="1"/>
</dbReference>